<protein>
    <submittedName>
        <fullName evidence="1">Uncharacterized protein</fullName>
    </submittedName>
</protein>
<proteinExistence type="predicted"/>
<dbReference type="AlphaFoldDB" id="A0A4R2BES5"/>
<evidence type="ECO:0000313" key="1">
    <source>
        <dbReference type="EMBL" id="TCN25246.1"/>
    </source>
</evidence>
<evidence type="ECO:0000313" key="2">
    <source>
        <dbReference type="Proteomes" id="UP000295043"/>
    </source>
</evidence>
<reference evidence="1 2" key="1">
    <citation type="submission" date="2019-03" db="EMBL/GenBank/DDBJ databases">
        <title>Genomic Encyclopedia of Type Strains, Phase IV (KMG-V): Genome sequencing to study the core and pangenomes of soil and plant-associated prokaryotes.</title>
        <authorList>
            <person name="Whitman W."/>
        </authorList>
    </citation>
    <scope>NUCLEOTIDE SEQUENCE [LARGE SCALE GENOMIC DNA]</scope>
    <source>
        <strain evidence="1 2">23C40</strain>
    </source>
</reference>
<gene>
    <name evidence="1" type="ORF">EV184_11916</name>
</gene>
<comment type="caution">
    <text evidence="1">The sequence shown here is derived from an EMBL/GenBank/DDBJ whole genome shotgun (WGS) entry which is preliminary data.</text>
</comment>
<dbReference type="Proteomes" id="UP000295043">
    <property type="component" value="Unassembled WGS sequence"/>
</dbReference>
<sequence length="94" mass="10696">MTRHIGEVGYTLRQHRPALPVTEEKLMKSERVRSFDPIGPDELKMIEKIFRSELQFRALPLKSEEAQVLAAKLIEAYQSGIRDTTDLAAAAKRC</sequence>
<dbReference type="EMBL" id="SLVU01000019">
    <property type="protein sequence ID" value="TCN25246.1"/>
    <property type="molecule type" value="Genomic_DNA"/>
</dbReference>
<organism evidence="1 2">
    <name type="scientific">Sinorhizobium americanum</name>
    <dbReference type="NCBI Taxonomy" id="194963"/>
    <lineage>
        <taxon>Bacteria</taxon>
        <taxon>Pseudomonadati</taxon>
        <taxon>Pseudomonadota</taxon>
        <taxon>Alphaproteobacteria</taxon>
        <taxon>Hyphomicrobiales</taxon>
        <taxon>Rhizobiaceae</taxon>
        <taxon>Sinorhizobium/Ensifer group</taxon>
        <taxon>Sinorhizobium</taxon>
    </lineage>
</organism>
<accession>A0A4R2BES5</accession>
<name>A0A4R2BES5_9HYPH</name>